<feature type="transmembrane region" description="Helical" evidence="6">
    <location>
        <begin position="278"/>
        <end position="300"/>
    </location>
</feature>
<gene>
    <name evidence="9" type="ORF">ACHKAR_06650</name>
</gene>
<evidence type="ECO:0000256" key="4">
    <source>
        <dbReference type="ARBA" id="ARBA00022989"/>
    </source>
</evidence>
<feature type="domain" description="MacB-like periplasmic core" evidence="8">
    <location>
        <begin position="430"/>
        <end position="628"/>
    </location>
</feature>
<dbReference type="Pfam" id="PF12704">
    <property type="entry name" value="MacB_PCD"/>
    <property type="match status" value="2"/>
</dbReference>
<dbReference type="InterPro" id="IPR025857">
    <property type="entry name" value="MacB_PCD"/>
</dbReference>
<comment type="subcellular location">
    <subcellularLocation>
        <location evidence="1">Cell membrane</location>
        <topology evidence="1">Multi-pass membrane protein</topology>
    </subcellularLocation>
</comment>
<accession>A0ABW7N676</accession>
<evidence type="ECO:0000313" key="10">
    <source>
        <dbReference type="Proteomes" id="UP001610063"/>
    </source>
</evidence>
<reference evidence="9 10" key="1">
    <citation type="journal article" date="2013" name="Int. J. Syst. Evol. Microbiol.">
        <title>Marinoscillum luteum sp. nov., isolated from marine sediment.</title>
        <authorList>
            <person name="Cha I.T."/>
            <person name="Park S.J."/>
            <person name="Kim S.J."/>
            <person name="Kim J.G."/>
            <person name="Jung M.Y."/>
            <person name="Shin K.S."/>
            <person name="Kwon K.K."/>
            <person name="Yang S.H."/>
            <person name="Seo Y.S."/>
            <person name="Rhee S.K."/>
        </authorList>
    </citation>
    <scope>NUCLEOTIDE SEQUENCE [LARGE SCALE GENOMIC DNA]</scope>
    <source>
        <strain evidence="9 10">KCTC 23939</strain>
    </source>
</reference>
<comment type="caution">
    <text evidence="9">The sequence shown here is derived from an EMBL/GenBank/DDBJ whole genome shotgun (WGS) entry which is preliminary data.</text>
</comment>
<keyword evidence="3 6" id="KW-0812">Transmembrane</keyword>
<dbReference type="Proteomes" id="UP001610063">
    <property type="component" value="Unassembled WGS sequence"/>
</dbReference>
<feature type="transmembrane region" description="Helical" evidence="6">
    <location>
        <begin position="716"/>
        <end position="735"/>
    </location>
</feature>
<sequence length="787" mass="89116">MIRNFLKVALRSIQRNKVYSLLNILGLAIGLACAMLILLWVQDEMNYDSHHQNVKSIYQVMENQHYADRIGTTFSTPGPLGPYLKETYPEVKYSSRLTWESENLFTYQEQSFYEQGRFVDADFFHIFTFEFLEGNPQSPFTDKTSMVLTEKLAQKYFGNESAVGKVIKMNNETNFTVTGVVKSWPANTTNGDFDYLINFDYFWEDNLTWLDRWGNNNVRCFIQLQENIESSDFEGKIAHLLDEKNEDNAIVLFLHPLEKIHLYSSWDNGVADGGRIRYVRIFTIVAFFILLIACINFMNLATAQAVKRAKEVGLRKVVGAYRGNLIAQFLSESVIFAFLGGVLALLLVLLLLPAFNTLTEKAIPFVLNPSALVLLTTLVFVTGLLSGSYPAFYIASFQPASVLKGQMKSGKGASRFRKVLVTTQFVLSIIMIFCTIVVYQQLVFVQNQETGFDKQGLVYVEMHQNMRDKFQVIKQQLSQNPAIQSVAAMSQAPLGFNSSTWGFDWPGKDPQSKILFTNLSIDNTFTETFRIPLAAGRSFDPQFTTDTLHFMINEASAVAMGFKPEEAVDQPVTLWGDRKGKVIGVFKDFNFSSSKSKIRPLLMLHDPDWYNHIVVRANEGQNAAAIQALEEIYQEFAPAYPFEYQFVDDKWKEFYDNEARTASLFNTFALVAIFISCLGLFGLAAFTIQQRTKEIGVRKVLGASVLSIIQITTREFTILVLMAALIGSPVAWYLMDMWLEDFAFRIDVTFFIPLVATAIAISVAIVTVAYHAFMASHTNPVEALKYE</sequence>
<dbReference type="PROSITE" id="PS51257">
    <property type="entry name" value="PROKAR_LIPOPROTEIN"/>
    <property type="match status" value="1"/>
</dbReference>
<evidence type="ECO:0000259" key="8">
    <source>
        <dbReference type="Pfam" id="PF12704"/>
    </source>
</evidence>
<dbReference type="PANTHER" id="PTHR30572:SF18">
    <property type="entry name" value="ABC-TYPE MACROLIDE FAMILY EXPORT SYSTEM PERMEASE COMPONENT 2"/>
    <property type="match status" value="1"/>
</dbReference>
<keyword evidence="2" id="KW-1003">Cell membrane</keyword>
<keyword evidence="4 6" id="KW-1133">Transmembrane helix</keyword>
<evidence type="ECO:0000313" key="9">
    <source>
        <dbReference type="EMBL" id="MFH6983110.1"/>
    </source>
</evidence>
<dbReference type="PANTHER" id="PTHR30572">
    <property type="entry name" value="MEMBRANE COMPONENT OF TRANSPORTER-RELATED"/>
    <property type="match status" value="1"/>
</dbReference>
<organism evidence="9 10">
    <name type="scientific">Marinoscillum luteum</name>
    <dbReference type="NCBI Taxonomy" id="861051"/>
    <lineage>
        <taxon>Bacteria</taxon>
        <taxon>Pseudomonadati</taxon>
        <taxon>Bacteroidota</taxon>
        <taxon>Cytophagia</taxon>
        <taxon>Cytophagales</taxon>
        <taxon>Reichenbachiellaceae</taxon>
        <taxon>Marinoscillum</taxon>
    </lineage>
</organism>
<evidence type="ECO:0000256" key="5">
    <source>
        <dbReference type="ARBA" id="ARBA00023136"/>
    </source>
</evidence>
<evidence type="ECO:0000256" key="6">
    <source>
        <dbReference type="SAM" id="Phobius"/>
    </source>
</evidence>
<feature type="transmembrane region" description="Helical" evidence="6">
    <location>
        <begin position="21"/>
        <end position="41"/>
    </location>
</feature>
<keyword evidence="10" id="KW-1185">Reference proteome</keyword>
<evidence type="ECO:0000259" key="7">
    <source>
        <dbReference type="Pfam" id="PF02687"/>
    </source>
</evidence>
<dbReference type="EMBL" id="JBIPKE010000014">
    <property type="protein sequence ID" value="MFH6983110.1"/>
    <property type="molecule type" value="Genomic_DNA"/>
</dbReference>
<dbReference type="Pfam" id="PF02687">
    <property type="entry name" value="FtsX"/>
    <property type="match status" value="2"/>
</dbReference>
<dbReference type="RefSeq" id="WP_395416684.1">
    <property type="nucleotide sequence ID" value="NZ_JBIPKE010000014.1"/>
</dbReference>
<dbReference type="InterPro" id="IPR050250">
    <property type="entry name" value="Macrolide_Exporter_MacB"/>
</dbReference>
<feature type="transmembrane region" description="Helical" evidence="6">
    <location>
        <begin position="750"/>
        <end position="773"/>
    </location>
</feature>
<protein>
    <submittedName>
        <fullName evidence="9">ABC transporter permease</fullName>
    </submittedName>
</protein>
<evidence type="ECO:0000256" key="3">
    <source>
        <dbReference type="ARBA" id="ARBA00022692"/>
    </source>
</evidence>
<name>A0ABW7N676_9BACT</name>
<feature type="domain" description="ABC3 transporter permease C-terminal" evidence="7">
    <location>
        <begin position="284"/>
        <end position="399"/>
    </location>
</feature>
<feature type="domain" description="ABC3 transporter permease C-terminal" evidence="7">
    <location>
        <begin position="667"/>
        <end position="780"/>
    </location>
</feature>
<dbReference type="InterPro" id="IPR003838">
    <property type="entry name" value="ABC3_permease_C"/>
</dbReference>
<feature type="transmembrane region" description="Helical" evidence="6">
    <location>
        <begin position="334"/>
        <end position="352"/>
    </location>
</feature>
<evidence type="ECO:0000256" key="2">
    <source>
        <dbReference type="ARBA" id="ARBA00022475"/>
    </source>
</evidence>
<feature type="transmembrane region" description="Helical" evidence="6">
    <location>
        <begin position="664"/>
        <end position="688"/>
    </location>
</feature>
<keyword evidence="5 6" id="KW-0472">Membrane</keyword>
<feature type="transmembrane region" description="Helical" evidence="6">
    <location>
        <begin position="416"/>
        <end position="439"/>
    </location>
</feature>
<proteinExistence type="predicted"/>
<evidence type="ECO:0000256" key="1">
    <source>
        <dbReference type="ARBA" id="ARBA00004651"/>
    </source>
</evidence>
<feature type="domain" description="MacB-like periplasmic core" evidence="8">
    <location>
        <begin position="20"/>
        <end position="230"/>
    </location>
</feature>
<feature type="transmembrane region" description="Helical" evidence="6">
    <location>
        <begin position="372"/>
        <end position="395"/>
    </location>
</feature>